<evidence type="ECO:0000313" key="2">
    <source>
        <dbReference type="Proteomes" id="UP001156903"/>
    </source>
</evidence>
<proteinExistence type="predicted"/>
<keyword evidence="2" id="KW-1185">Reference proteome</keyword>
<protein>
    <submittedName>
        <fullName evidence="1">Uncharacterized protein</fullName>
    </submittedName>
</protein>
<reference evidence="2" key="1">
    <citation type="journal article" date="2019" name="Int. J. Syst. Evol. Microbiol.">
        <title>The Global Catalogue of Microorganisms (GCM) 10K type strain sequencing project: providing services to taxonomists for standard genome sequencing and annotation.</title>
        <authorList>
            <consortium name="The Broad Institute Genomics Platform"/>
            <consortium name="The Broad Institute Genome Sequencing Center for Infectious Disease"/>
            <person name="Wu L."/>
            <person name="Ma J."/>
        </authorList>
    </citation>
    <scope>NUCLEOTIDE SEQUENCE [LARGE SCALE GENOMIC DNA]</scope>
    <source>
        <strain evidence="2">NBRC 109341</strain>
    </source>
</reference>
<dbReference type="EMBL" id="BSPB01000010">
    <property type="protein sequence ID" value="GLS14275.1"/>
    <property type="molecule type" value="Genomic_DNA"/>
</dbReference>
<gene>
    <name evidence="1" type="ORF">GCM10007935_17060</name>
</gene>
<sequence length="92" mass="10114">MSRSADIEKRKAELCARIAVRRERWKAAVPARADKAFEAEGGAPAAFPRSLTLRLLLERPALGLAAAAALAIAGPRRLLRWGSWLLPLLMQR</sequence>
<name>A0ABQ6C669_9BURK</name>
<evidence type="ECO:0000313" key="1">
    <source>
        <dbReference type="EMBL" id="GLS14275.1"/>
    </source>
</evidence>
<dbReference type="Proteomes" id="UP001156903">
    <property type="component" value="Unassembled WGS sequence"/>
</dbReference>
<organism evidence="1 2">
    <name type="scientific">Hydrogenophaga electricum</name>
    <dbReference type="NCBI Taxonomy" id="1230953"/>
    <lineage>
        <taxon>Bacteria</taxon>
        <taxon>Pseudomonadati</taxon>
        <taxon>Pseudomonadota</taxon>
        <taxon>Betaproteobacteria</taxon>
        <taxon>Burkholderiales</taxon>
        <taxon>Comamonadaceae</taxon>
        <taxon>Hydrogenophaga</taxon>
    </lineage>
</organism>
<comment type="caution">
    <text evidence="1">The sequence shown here is derived from an EMBL/GenBank/DDBJ whole genome shotgun (WGS) entry which is preliminary data.</text>
</comment>
<accession>A0ABQ6C669</accession>
<dbReference type="RefSeq" id="WP_234265966.1">
    <property type="nucleotide sequence ID" value="NZ_BSPB01000010.1"/>
</dbReference>